<keyword evidence="1" id="KW-0106">Calcium</keyword>
<dbReference type="InterPro" id="IPR002048">
    <property type="entry name" value="EF_hand_dom"/>
</dbReference>
<dbReference type="OrthoDB" id="6041188at2759"/>
<feature type="domain" description="EF-hand" evidence="2">
    <location>
        <begin position="197"/>
        <end position="232"/>
    </location>
</feature>
<dbReference type="InterPro" id="IPR011992">
    <property type="entry name" value="EF-hand-dom_pair"/>
</dbReference>
<evidence type="ECO:0000313" key="4">
    <source>
        <dbReference type="Proteomes" id="UP000593567"/>
    </source>
</evidence>
<protein>
    <recommendedName>
        <fullName evidence="2">EF-hand domain-containing protein</fullName>
    </recommendedName>
</protein>
<evidence type="ECO:0000256" key="1">
    <source>
        <dbReference type="ARBA" id="ARBA00022837"/>
    </source>
</evidence>
<comment type="caution">
    <text evidence="3">The sequence shown here is derived from an EMBL/GenBank/DDBJ whole genome shotgun (WGS) entry which is preliminary data.</text>
</comment>
<dbReference type="GO" id="GO:0005509">
    <property type="term" value="F:calcium ion binding"/>
    <property type="evidence" value="ECO:0007669"/>
    <property type="project" value="InterPro"/>
</dbReference>
<dbReference type="AlphaFoldDB" id="A0A7J7IU62"/>
<organism evidence="3 4">
    <name type="scientific">Bugula neritina</name>
    <name type="common">Brown bryozoan</name>
    <name type="synonym">Sertularia neritina</name>
    <dbReference type="NCBI Taxonomy" id="10212"/>
    <lineage>
        <taxon>Eukaryota</taxon>
        <taxon>Metazoa</taxon>
        <taxon>Spiralia</taxon>
        <taxon>Lophotrochozoa</taxon>
        <taxon>Bryozoa</taxon>
        <taxon>Gymnolaemata</taxon>
        <taxon>Cheilostomatida</taxon>
        <taxon>Flustrina</taxon>
        <taxon>Buguloidea</taxon>
        <taxon>Bugulidae</taxon>
        <taxon>Bugula</taxon>
    </lineage>
</organism>
<gene>
    <name evidence="3" type="ORF">EB796_024921</name>
</gene>
<sequence>MDSLNSSPMEDLSADFNAIDVNADGHLDLAELKAAYLSGDKDASGNVDLTEFSKQLERYTLSDKGLLFLFFNLDKNDDEVIDETDIAKEFEKFDKNMDGMITFDEYETTEREYGVIIKEVNETVERLVKKIDEIDADRDGKLSFADAYKVVGAADLANDGIDLGEFQVFYQSTLGATANESANFFYYYDTDKNGKIEGDDEVNNIFSSFDINKDGVLSKDEYINALVYVSILATKLIPVCIVAQQAAYILKNRPAPAAATNSLDLSIEAAFKAADNNSDGVITKDEFAPAGEISITEFVSAYMAAGLNRTQSLYIFFRVDDNEDQKVSQTELEDTFDSIDGDDDGKITLPEYVSRANQTFAEIEEAVRIYPRIAALFMRADADSDGNLTRTEMRSLLSGADQDSDGLASEAEFKEFWRNNTGEPESRTDLLFGYIDLDSDGYFGNDLEPANLFDGFDYNDNDLVSSEEFGDSMLFVSC</sequence>
<dbReference type="PROSITE" id="PS50222">
    <property type="entry name" value="EF_HAND_2"/>
    <property type="match status" value="7"/>
</dbReference>
<reference evidence="3" key="1">
    <citation type="submission" date="2020-06" db="EMBL/GenBank/DDBJ databases">
        <title>Draft genome of Bugula neritina, a colonial animal packing powerful symbionts and potential medicines.</title>
        <authorList>
            <person name="Rayko M."/>
        </authorList>
    </citation>
    <scope>NUCLEOTIDE SEQUENCE [LARGE SCALE GENOMIC DNA]</scope>
    <source>
        <strain evidence="3">Kwan_BN1</strain>
    </source>
</reference>
<accession>A0A7J7IU62</accession>
<dbReference type="Pfam" id="PF13499">
    <property type="entry name" value="EF-hand_7"/>
    <property type="match status" value="1"/>
</dbReference>
<dbReference type="PANTHER" id="PTHR10827:SF85">
    <property type="entry name" value="CALCIUM-BINDING PROTEIN"/>
    <property type="match status" value="1"/>
</dbReference>
<dbReference type="SUPFAM" id="SSF47473">
    <property type="entry name" value="EF-hand"/>
    <property type="match status" value="4"/>
</dbReference>
<evidence type="ECO:0000313" key="3">
    <source>
        <dbReference type="EMBL" id="KAF6016768.1"/>
    </source>
</evidence>
<feature type="domain" description="EF-hand" evidence="2">
    <location>
        <begin position="7"/>
        <end position="42"/>
    </location>
</feature>
<evidence type="ECO:0000259" key="2">
    <source>
        <dbReference type="PROSITE" id="PS50222"/>
    </source>
</evidence>
<proteinExistence type="predicted"/>
<feature type="domain" description="EF-hand" evidence="2">
    <location>
        <begin position="122"/>
        <end position="157"/>
    </location>
</feature>
<dbReference type="SMART" id="SM00054">
    <property type="entry name" value="EFh"/>
    <property type="match status" value="7"/>
</dbReference>
<dbReference type="Gene3D" id="1.10.238.10">
    <property type="entry name" value="EF-hand"/>
    <property type="match status" value="5"/>
</dbReference>
<feature type="domain" description="EF-hand" evidence="2">
    <location>
        <begin position="368"/>
        <end position="403"/>
    </location>
</feature>
<dbReference type="Pfam" id="PF13833">
    <property type="entry name" value="EF-hand_8"/>
    <property type="match status" value="1"/>
</dbReference>
<dbReference type="EMBL" id="VXIV02003469">
    <property type="protein sequence ID" value="KAF6016768.1"/>
    <property type="molecule type" value="Genomic_DNA"/>
</dbReference>
<dbReference type="PROSITE" id="PS00018">
    <property type="entry name" value="EF_HAND_1"/>
    <property type="match status" value="7"/>
</dbReference>
<dbReference type="Pfam" id="PF13202">
    <property type="entry name" value="EF-hand_5"/>
    <property type="match status" value="3"/>
</dbReference>
<feature type="domain" description="EF-hand" evidence="2">
    <location>
        <begin position="262"/>
        <end position="297"/>
    </location>
</feature>
<dbReference type="InterPro" id="IPR018247">
    <property type="entry name" value="EF_Hand_1_Ca_BS"/>
</dbReference>
<name>A0A7J7IU62_BUGNE</name>
<feature type="domain" description="EF-hand" evidence="2">
    <location>
        <begin position="327"/>
        <end position="362"/>
    </location>
</feature>
<dbReference type="Proteomes" id="UP000593567">
    <property type="component" value="Unassembled WGS sequence"/>
</dbReference>
<keyword evidence="4" id="KW-1185">Reference proteome</keyword>
<dbReference type="PANTHER" id="PTHR10827">
    <property type="entry name" value="RETICULOCALBIN"/>
    <property type="match status" value="1"/>
</dbReference>
<feature type="domain" description="EF-hand" evidence="2">
    <location>
        <begin position="81"/>
        <end position="116"/>
    </location>
</feature>